<organism evidence="1 2">
    <name type="scientific">Escherichia coli</name>
    <dbReference type="NCBI Taxonomy" id="562"/>
    <lineage>
        <taxon>Bacteria</taxon>
        <taxon>Pseudomonadati</taxon>
        <taxon>Pseudomonadota</taxon>
        <taxon>Gammaproteobacteria</taxon>
        <taxon>Enterobacterales</taxon>
        <taxon>Enterobacteriaceae</taxon>
        <taxon>Escherichia</taxon>
    </lineage>
</organism>
<reference evidence="1 2" key="1">
    <citation type="submission" date="2018-06" db="EMBL/GenBank/DDBJ databases">
        <authorList>
            <consortium name="Pathogen Informatics"/>
            <person name="Doyle S."/>
        </authorList>
    </citation>
    <scope>NUCLEOTIDE SEQUENCE [LARGE SCALE GENOMIC DNA]</scope>
    <source>
        <strain evidence="1 2">NCTC8179</strain>
    </source>
</reference>
<name>A0A377AG43_ECOLX</name>
<dbReference type="Proteomes" id="UP000255543">
    <property type="component" value="Unassembled WGS sequence"/>
</dbReference>
<dbReference type="EMBL" id="UGEB01000001">
    <property type="protein sequence ID" value="STL05190.1"/>
    <property type="molecule type" value="Genomic_DNA"/>
</dbReference>
<gene>
    <name evidence="1" type="ORF">NCTC8179_06303</name>
</gene>
<sequence>MSQRITIDPVTRIEGIYASIAKSKMASFRKHGLPVPCGAAWKRS</sequence>
<accession>A0A377AG43</accession>
<evidence type="ECO:0000313" key="2">
    <source>
        <dbReference type="Proteomes" id="UP000255543"/>
    </source>
</evidence>
<proteinExistence type="predicted"/>
<dbReference type="AlphaFoldDB" id="A0A377AG43"/>
<evidence type="ECO:0000313" key="1">
    <source>
        <dbReference type="EMBL" id="STL05190.1"/>
    </source>
</evidence>
<protein>
    <submittedName>
        <fullName evidence="1">Uncharacterized protein</fullName>
    </submittedName>
</protein>